<proteinExistence type="inferred from homology"/>
<keyword evidence="4" id="KW-1185">Reference proteome</keyword>
<evidence type="ECO:0000313" key="3">
    <source>
        <dbReference type="EMBL" id="CAG8790803.1"/>
    </source>
</evidence>
<evidence type="ECO:0000259" key="2">
    <source>
        <dbReference type="Pfam" id="PF00888"/>
    </source>
</evidence>
<dbReference type="InterPro" id="IPR045093">
    <property type="entry name" value="Cullin"/>
</dbReference>
<evidence type="ECO:0000256" key="1">
    <source>
        <dbReference type="ARBA" id="ARBA00006019"/>
    </source>
</evidence>
<dbReference type="Pfam" id="PF00888">
    <property type="entry name" value="Cullin"/>
    <property type="match status" value="1"/>
</dbReference>
<organism evidence="3 4">
    <name type="scientific">Dentiscutata erythropus</name>
    <dbReference type="NCBI Taxonomy" id="1348616"/>
    <lineage>
        <taxon>Eukaryota</taxon>
        <taxon>Fungi</taxon>
        <taxon>Fungi incertae sedis</taxon>
        <taxon>Mucoromycota</taxon>
        <taxon>Glomeromycotina</taxon>
        <taxon>Glomeromycetes</taxon>
        <taxon>Diversisporales</taxon>
        <taxon>Gigasporaceae</taxon>
        <taxon>Dentiscutata</taxon>
    </lineage>
</organism>
<dbReference type="GO" id="GO:0006511">
    <property type="term" value="P:ubiquitin-dependent protein catabolic process"/>
    <property type="evidence" value="ECO:0007669"/>
    <property type="project" value="InterPro"/>
</dbReference>
<reference evidence="3" key="1">
    <citation type="submission" date="2021-06" db="EMBL/GenBank/DDBJ databases">
        <authorList>
            <person name="Kallberg Y."/>
            <person name="Tangrot J."/>
            <person name="Rosling A."/>
        </authorList>
    </citation>
    <scope>NUCLEOTIDE SEQUENCE</scope>
    <source>
        <strain evidence="3">MA453B</strain>
    </source>
</reference>
<feature type="domain" description="Cullin N-terminal" evidence="2">
    <location>
        <begin position="31"/>
        <end position="154"/>
    </location>
</feature>
<gene>
    <name evidence="3" type="ORF">DERYTH_LOCUS21387</name>
</gene>
<dbReference type="OrthoDB" id="1707423at2759"/>
<dbReference type="InterPro" id="IPR001373">
    <property type="entry name" value="Cullin_N"/>
</dbReference>
<sequence length="154" mass="17842">LMIVYNNVAIKHSSESLSNHLLCLLNALCSEDRVYAKSANVTLVYELGLELFRDTIVRSTIYPIQNHLLDVLLNQILLERKNKIIDHSNIKASMDMLLKLTDTSAKDSVYTTDFEERFLETSAEYYRVEGQMLVGECDVPEYMKKVEKRFNEEE</sequence>
<dbReference type="FunFam" id="1.20.1310.10:FF:000001">
    <property type="entry name" value="Cullin 3"/>
    <property type="match status" value="1"/>
</dbReference>
<evidence type="ECO:0000313" key="4">
    <source>
        <dbReference type="Proteomes" id="UP000789405"/>
    </source>
</evidence>
<dbReference type="AlphaFoldDB" id="A0A9N9P658"/>
<dbReference type="Proteomes" id="UP000789405">
    <property type="component" value="Unassembled WGS sequence"/>
</dbReference>
<accession>A0A9N9P658</accession>
<dbReference type="PANTHER" id="PTHR11932">
    <property type="entry name" value="CULLIN"/>
    <property type="match status" value="1"/>
</dbReference>
<comment type="similarity">
    <text evidence="1">Belongs to the cullin family.</text>
</comment>
<dbReference type="SUPFAM" id="SSF74788">
    <property type="entry name" value="Cullin repeat-like"/>
    <property type="match status" value="1"/>
</dbReference>
<dbReference type="EMBL" id="CAJVPY010027168">
    <property type="protein sequence ID" value="CAG8790803.1"/>
    <property type="molecule type" value="Genomic_DNA"/>
</dbReference>
<dbReference type="Gene3D" id="1.20.1310.10">
    <property type="entry name" value="Cullin Repeats"/>
    <property type="match status" value="1"/>
</dbReference>
<dbReference type="InterPro" id="IPR016159">
    <property type="entry name" value="Cullin_repeat-like_dom_sf"/>
</dbReference>
<feature type="non-terminal residue" evidence="3">
    <location>
        <position position="154"/>
    </location>
</feature>
<protein>
    <submittedName>
        <fullName evidence="3">3560_t:CDS:1</fullName>
    </submittedName>
</protein>
<dbReference type="GO" id="GO:0031625">
    <property type="term" value="F:ubiquitin protein ligase binding"/>
    <property type="evidence" value="ECO:0007669"/>
    <property type="project" value="InterPro"/>
</dbReference>
<name>A0A9N9P658_9GLOM</name>
<comment type="caution">
    <text evidence="3">The sequence shown here is derived from an EMBL/GenBank/DDBJ whole genome shotgun (WGS) entry which is preliminary data.</text>
</comment>